<protein>
    <recommendedName>
        <fullName evidence="5">TNase-like domain-containing protein</fullName>
    </recommendedName>
</protein>
<organism evidence="2">
    <name type="scientific">Capitella teleta</name>
    <name type="common">Polychaete worm</name>
    <dbReference type="NCBI Taxonomy" id="283909"/>
    <lineage>
        <taxon>Eukaryota</taxon>
        <taxon>Metazoa</taxon>
        <taxon>Spiralia</taxon>
        <taxon>Lophotrochozoa</taxon>
        <taxon>Annelida</taxon>
        <taxon>Polychaeta</taxon>
        <taxon>Sedentaria</taxon>
        <taxon>Scolecida</taxon>
        <taxon>Capitellidae</taxon>
        <taxon>Capitella</taxon>
    </lineage>
</organism>
<dbReference type="PANTHER" id="PTHR28434">
    <property type="entry name" value="PROTEIN C3ORF33"/>
    <property type="match status" value="1"/>
</dbReference>
<dbReference type="EMBL" id="KB297837">
    <property type="protein sequence ID" value="ELU09889.1"/>
    <property type="molecule type" value="Genomic_DNA"/>
</dbReference>
<dbReference type="STRING" id="283909.R7UTP3"/>
<gene>
    <name evidence="2" type="ORF">CAPTEDRAFT_207678</name>
</gene>
<dbReference type="EnsemblMetazoa" id="CapteT207678">
    <property type="protein sequence ID" value="CapteP207678"/>
    <property type="gene ID" value="CapteG207678"/>
</dbReference>
<evidence type="ECO:0000313" key="3">
    <source>
        <dbReference type="EnsemblMetazoa" id="CapteP207678"/>
    </source>
</evidence>
<dbReference type="OrthoDB" id="6220511at2759"/>
<dbReference type="HOGENOM" id="CLU_069834_1_0_1"/>
<evidence type="ECO:0000313" key="4">
    <source>
        <dbReference type="Proteomes" id="UP000014760"/>
    </source>
</evidence>
<feature type="transmembrane region" description="Helical" evidence="1">
    <location>
        <begin position="36"/>
        <end position="53"/>
    </location>
</feature>
<dbReference type="InterPro" id="IPR042421">
    <property type="entry name" value="C3orf33-like"/>
</dbReference>
<dbReference type="OMA" id="ETWKENM"/>
<reference evidence="3" key="3">
    <citation type="submission" date="2015-06" db="UniProtKB">
        <authorList>
            <consortium name="EnsemblMetazoa"/>
        </authorList>
    </citation>
    <scope>IDENTIFICATION</scope>
</reference>
<evidence type="ECO:0000256" key="1">
    <source>
        <dbReference type="SAM" id="Phobius"/>
    </source>
</evidence>
<dbReference type="GO" id="GO:0005615">
    <property type="term" value="C:extracellular space"/>
    <property type="evidence" value="ECO:0007669"/>
    <property type="project" value="TreeGrafter"/>
</dbReference>
<dbReference type="Proteomes" id="UP000014760">
    <property type="component" value="Unassembled WGS sequence"/>
</dbReference>
<reference evidence="2 4" key="2">
    <citation type="journal article" date="2013" name="Nature">
        <title>Insights into bilaterian evolution from three spiralian genomes.</title>
        <authorList>
            <person name="Simakov O."/>
            <person name="Marletaz F."/>
            <person name="Cho S.J."/>
            <person name="Edsinger-Gonzales E."/>
            <person name="Havlak P."/>
            <person name="Hellsten U."/>
            <person name="Kuo D.H."/>
            <person name="Larsson T."/>
            <person name="Lv J."/>
            <person name="Arendt D."/>
            <person name="Savage R."/>
            <person name="Osoegawa K."/>
            <person name="de Jong P."/>
            <person name="Grimwood J."/>
            <person name="Chapman J.A."/>
            <person name="Shapiro H."/>
            <person name="Aerts A."/>
            <person name="Otillar R.P."/>
            <person name="Terry A.Y."/>
            <person name="Boore J.L."/>
            <person name="Grigoriev I.V."/>
            <person name="Lindberg D.R."/>
            <person name="Seaver E.C."/>
            <person name="Weisblat D.A."/>
            <person name="Putnam N.H."/>
            <person name="Rokhsar D.S."/>
        </authorList>
    </citation>
    <scope>NUCLEOTIDE SEQUENCE</scope>
    <source>
        <strain evidence="2 4">I ESC-2004</strain>
    </source>
</reference>
<evidence type="ECO:0008006" key="5">
    <source>
        <dbReference type="Google" id="ProtNLM"/>
    </source>
</evidence>
<keyword evidence="1" id="KW-1133">Transmembrane helix</keyword>
<evidence type="ECO:0000313" key="2">
    <source>
        <dbReference type="EMBL" id="ELU09889.1"/>
    </source>
</evidence>
<dbReference type="AlphaFoldDB" id="R7UTP3"/>
<reference evidence="4" key="1">
    <citation type="submission" date="2012-12" db="EMBL/GenBank/DDBJ databases">
        <authorList>
            <person name="Hellsten U."/>
            <person name="Grimwood J."/>
            <person name="Chapman J.A."/>
            <person name="Shapiro H."/>
            <person name="Aerts A."/>
            <person name="Otillar R.P."/>
            <person name="Terry A.Y."/>
            <person name="Boore J.L."/>
            <person name="Simakov O."/>
            <person name="Marletaz F."/>
            <person name="Cho S.-J."/>
            <person name="Edsinger-Gonzales E."/>
            <person name="Havlak P."/>
            <person name="Kuo D.-H."/>
            <person name="Larsson T."/>
            <person name="Lv J."/>
            <person name="Arendt D."/>
            <person name="Savage R."/>
            <person name="Osoegawa K."/>
            <person name="de Jong P."/>
            <person name="Lindberg D.R."/>
            <person name="Seaver E.C."/>
            <person name="Weisblat D.A."/>
            <person name="Putnam N.H."/>
            <person name="Grigoriev I.V."/>
            <person name="Rokhsar D.S."/>
        </authorList>
    </citation>
    <scope>NUCLEOTIDE SEQUENCE</scope>
    <source>
        <strain evidence="4">I ESC-2004</strain>
    </source>
</reference>
<sequence>MADDSRENEAKTPLVYQQPLKFLHKWIDDNLRVVRYSSYGLAVIGIVILARNVRLTAKFGQISEIPDHFIAKHVTLQGKVQHIDPTGVLMVDHSPLYRPKLLHSTTSASSWLPIQIASVDIHESGLEWLQNNVCGKHIWFQLLAVNSQQCAECRVSMKKGMFTKICVNKEIVRLGCGVLQPLPPGGCENEAIYDKLQRTLMTSQLRAEKRKLGLWKEPTYRERWTEWKEDRKINSWFGFVKKGVKYLSSVVRRE</sequence>
<dbReference type="PANTHER" id="PTHR28434:SF1">
    <property type="entry name" value="PROTEIN C3ORF33"/>
    <property type="match status" value="1"/>
</dbReference>
<name>R7UTP3_CAPTE</name>
<keyword evidence="1" id="KW-0812">Transmembrane</keyword>
<accession>R7UTP3</accession>
<keyword evidence="4" id="KW-1185">Reference proteome</keyword>
<proteinExistence type="predicted"/>
<dbReference type="InterPro" id="IPR035437">
    <property type="entry name" value="SNase_OB-fold_sf"/>
</dbReference>
<dbReference type="EMBL" id="AMQN01006212">
    <property type="status" value="NOT_ANNOTATED_CDS"/>
    <property type="molecule type" value="Genomic_DNA"/>
</dbReference>
<dbReference type="SUPFAM" id="SSF50199">
    <property type="entry name" value="Staphylococcal nuclease"/>
    <property type="match status" value="1"/>
</dbReference>
<keyword evidence="1" id="KW-0472">Membrane</keyword>